<keyword evidence="2 4" id="KW-0808">Transferase</keyword>
<evidence type="ECO:0000256" key="1">
    <source>
        <dbReference type="ARBA" id="ARBA00022676"/>
    </source>
</evidence>
<dbReference type="AlphaFoldDB" id="A0A3R9ZIK8"/>
<reference evidence="4 5" key="1">
    <citation type="submission" date="2018-12" db="EMBL/GenBank/DDBJ databases">
        <title>YIM 101343 draft genome.</title>
        <authorList>
            <person name="Chen X."/>
        </authorList>
    </citation>
    <scope>NUCLEOTIDE SEQUENCE [LARGE SCALE GENOMIC DNA]</scope>
    <source>
        <strain evidence="4 5">YIM 101343</strain>
    </source>
</reference>
<dbReference type="SUPFAM" id="SSF53756">
    <property type="entry name" value="UDP-Glycosyltransferase/glycogen phosphorylase"/>
    <property type="match status" value="1"/>
</dbReference>
<dbReference type="EMBL" id="RXHJ01000009">
    <property type="protein sequence ID" value="RSZ62875.1"/>
    <property type="molecule type" value="Genomic_DNA"/>
</dbReference>
<dbReference type="RefSeq" id="WP_126120967.1">
    <property type="nucleotide sequence ID" value="NZ_RXHJ01000009.1"/>
</dbReference>
<dbReference type="Pfam" id="PF13439">
    <property type="entry name" value="Glyco_transf_4"/>
    <property type="match status" value="1"/>
</dbReference>
<evidence type="ECO:0000313" key="5">
    <source>
        <dbReference type="Proteomes" id="UP000274907"/>
    </source>
</evidence>
<comment type="caution">
    <text evidence="4">The sequence shown here is derived from an EMBL/GenBank/DDBJ whole genome shotgun (WGS) entry which is preliminary data.</text>
</comment>
<evidence type="ECO:0000259" key="3">
    <source>
        <dbReference type="Pfam" id="PF13439"/>
    </source>
</evidence>
<dbReference type="Gene3D" id="3.40.50.2000">
    <property type="entry name" value="Glycogen Phosphorylase B"/>
    <property type="match status" value="2"/>
</dbReference>
<dbReference type="Proteomes" id="UP000274907">
    <property type="component" value="Unassembled WGS sequence"/>
</dbReference>
<sequence>MNIAYILADPGIGVFGSKGASVHVQEMIRALRHHGHTVTVFCVRRGEKDGTVLIPEDLLDLEVIDVPRPRGRGAEREQALRGVSDDLLAAVQAREFDLVYERYSLFSDAGMRTGLPLVLEVNAPLIEEQAIHRSLTDVATAHRLSVAMFEAAELVSCVSGPVADWVHGLAPQARTAIIPNGVNTARFLPAEPTGGELTVGFVGTLKPWHGTGILLDAVAKAGHPWRLEFCGTGPEQETLELQAAQLGIAHRVRFHGAVAPADVPQVLAGWDAACAPYPQADGHYFSPLKVYEYMAAGLPVIASAVGELPALLCGRGLLVEPGDTGQLSRALDRLAGDPALRAELGTAASGHVDKHHTWNQRCGDLLAQLPVTVRS</sequence>
<name>A0A3R9ZIK8_9CORY</name>
<dbReference type="CDD" id="cd03801">
    <property type="entry name" value="GT4_PimA-like"/>
    <property type="match status" value="1"/>
</dbReference>
<dbReference type="InterPro" id="IPR028098">
    <property type="entry name" value="Glyco_trans_4-like_N"/>
</dbReference>
<organism evidence="4 5">
    <name type="scientific">Corynebacterium hylobatis</name>
    <dbReference type="NCBI Taxonomy" id="1859290"/>
    <lineage>
        <taxon>Bacteria</taxon>
        <taxon>Bacillati</taxon>
        <taxon>Actinomycetota</taxon>
        <taxon>Actinomycetes</taxon>
        <taxon>Mycobacteriales</taxon>
        <taxon>Corynebacteriaceae</taxon>
        <taxon>Corynebacterium</taxon>
    </lineage>
</organism>
<keyword evidence="1" id="KW-0328">Glycosyltransferase</keyword>
<protein>
    <submittedName>
        <fullName evidence="4">Glycosyltransferase family 1 protein</fullName>
    </submittedName>
</protein>
<dbReference type="PANTHER" id="PTHR12526">
    <property type="entry name" value="GLYCOSYLTRANSFERASE"/>
    <property type="match status" value="1"/>
</dbReference>
<dbReference type="GO" id="GO:0016757">
    <property type="term" value="F:glycosyltransferase activity"/>
    <property type="evidence" value="ECO:0007669"/>
    <property type="project" value="UniProtKB-KW"/>
</dbReference>
<dbReference type="OrthoDB" id="9790710at2"/>
<dbReference type="PANTHER" id="PTHR12526:SF600">
    <property type="entry name" value="GLYCOSYL TRANSFERASE GROUP 1"/>
    <property type="match status" value="1"/>
</dbReference>
<dbReference type="Pfam" id="PF13692">
    <property type="entry name" value="Glyco_trans_1_4"/>
    <property type="match status" value="1"/>
</dbReference>
<gene>
    <name evidence="4" type="ORF">EAH68_08815</name>
</gene>
<feature type="domain" description="Glycosyltransferase subfamily 4-like N-terminal" evidence="3">
    <location>
        <begin position="19"/>
        <end position="186"/>
    </location>
</feature>
<evidence type="ECO:0000313" key="4">
    <source>
        <dbReference type="EMBL" id="RSZ62875.1"/>
    </source>
</evidence>
<proteinExistence type="predicted"/>
<keyword evidence="5" id="KW-1185">Reference proteome</keyword>
<accession>A0A3R9ZIK8</accession>
<evidence type="ECO:0000256" key="2">
    <source>
        <dbReference type="ARBA" id="ARBA00022679"/>
    </source>
</evidence>